<reference evidence="2" key="1">
    <citation type="journal article" date="2022" name="bioRxiv">
        <title>Sequencing and chromosome-scale assembly of the giantPleurodeles waltlgenome.</title>
        <authorList>
            <person name="Brown T."/>
            <person name="Elewa A."/>
            <person name="Iarovenko S."/>
            <person name="Subramanian E."/>
            <person name="Araus A.J."/>
            <person name="Petzold A."/>
            <person name="Susuki M."/>
            <person name="Suzuki K.-i.T."/>
            <person name="Hayashi T."/>
            <person name="Toyoda A."/>
            <person name="Oliveira C."/>
            <person name="Osipova E."/>
            <person name="Leigh N.D."/>
            <person name="Simon A."/>
            <person name="Yun M.H."/>
        </authorList>
    </citation>
    <scope>NUCLEOTIDE SEQUENCE</scope>
    <source>
        <strain evidence="2">20211129_DDA</strain>
        <tissue evidence="2">Liver</tissue>
    </source>
</reference>
<gene>
    <name evidence="2" type="ORF">NDU88_002877</name>
</gene>
<evidence type="ECO:0008006" key="4">
    <source>
        <dbReference type="Google" id="ProtNLM"/>
    </source>
</evidence>
<dbReference type="Proteomes" id="UP001066276">
    <property type="component" value="Chromosome 9"/>
</dbReference>
<comment type="caution">
    <text evidence="2">The sequence shown here is derived from an EMBL/GenBank/DDBJ whole genome shotgun (WGS) entry which is preliminary data.</text>
</comment>
<feature type="chain" id="PRO_5043675589" description="Secreted protein" evidence="1">
    <location>
        <begin position="22"/>
        <end position="117"/>
    </location>
</feature>
<protein>
    <recommendedName>
        <fullName evidence="4">Secreted protein</fullName>
    </recommendedName>
</protein>
<accession>A0AAV7MNX7</accession>
<keyword evidence="1" id="KW-0732">Signal</keyword>
<feature type="signal peptide" evidence="1">
    <location>
        <begin position="1"/>
        <end position="21"/>
    </location>
</feature>
<sequence length="117" mass="13067">MRFPSAPSLQFLLCVRHLASTWLGNLSPSQTLRPPLRVVARARPYRAAFPCGPLSPAQHGSGCRGRCPLGDLRPSRTFPLHDFLRTCCYHGARRRGRNPIICNLMTSQVNFPSGQLR</sequence>
<evidence type="ECO:0000313" key="3">
    <source>
        <dbReference type="Proteomes" id="UP001066276"/>
    </source>
</evidence>
<evidence type="ECO:0000256" key="1">
    <source>
        <dbReference type="SAM" id="SignalP"/>
    </source>
</evidence>
<keyword evidence="3" id="KW-1185">Reference proteome</keyword>
<name>A0AAV7MNX7_PLEWA</name>
<dbReference type="EMBL" id="JANPWB010000013">
    <property type="protein sequence ID" value="KAJ1105471.1"/>
    <property type="molecule type" value="Genomic_DNA"/>
</dbReference>
<proteinExistence type="predicted"/>
<evidence type="ECO:0000313" key="2">
    <source>
        <dbReference type="EMBL" id="KAJ1105471.1"/>
    </source>
</evidence>
<dbReference type="AlphaFoldDB" id="A0AAV7MNX7"/>
<organism evidence="2 3">
    <name type="scientific">Pleurodeles waltl</name>
    <name type="common">Iberian ribbed newt</name>
    <dbReference type="NCBI Taxonomy" id="8319"/>
    <lineage>
        <taxon>Eukaryota</taxon>
        <taxon>Metazoa</taxon>
        <taxon>Chordata</taxon>
        <taxon>Craniata</taxon>
        <taxon>Vertebrata</taxon>
        <taxon>Euteleostomi</taxon>
        <taxon>Amphibia</taxon>
        <taxon>Batrachia</taxon>
        <taxon>Caudata</taxon>
        <taxon>Salamandroidea</taxon>
        <taxon>Salamandridae</taxon>
        <taxon>Pleurodelinae</taxon>
        <taxon>Pleurodeles</taxon>
    </lineage>
</organism>